<evidence type="ECO:0000313" key="8">
    <source>
        <dbReference type="Proteomes" id="UP000271554"/>
    </source>
</evidence>
<keyword evidence="8" id="KW-1185">Reference proteome</keyword>
<keyword evidence="4 6" id="KW-0238">DNA-binding</keyword>
<keyword evidence="5 6" id="KW-0233">DNA recombination</keyword>
<name>A0A387HBJ7_9ACTN</name>
<dbReference type="EMBL" id="CP032698">
    <property type="protein sequence ID" value="AYG78008.1"/>
    <property type="molecule type" value="Genomic_DNA"/>
</dbReference>
<evidence type="ECO:0000256" key="3">
    <source>
        <dbReference type="ARBA" id="ARBA00022578"/>
    </source>
</evidence>
<dbReference type="GO" id="GO:0004803">
    <property type="term" value="F:transposase activity"/>
    <property type="evidence" value="ECO:0007669"/>
    <property type="project" value="UniProtKB-UniRule"/>
</dbReference>
<organism evidence="7 8">
    <name type="scientific">Streptomyces hundungensis</name>
    <dbReference type="NCBI Taxonomy" id="1077946"/>
    <lineage>
        <taxon>Bacteria</taxon>
        <taxon>Bacillati</taxon>
        <taxon>Actinomycetota</taxon>
        <taxon>Actinomycetes</taxon>
        <taxon>Kitasatosporales</taxon>
        <taxon>Streptomycetaceae</taxon>
        <taxon>Streptomyces</taxon>
    </lineage>
</organism>
<evidence type="ECO:0000256" key="2">
    <source>
        <dbReference type="ARBA" id="ARBA00010961"/>
    </source>
</evidence>
<dbReference type="InterPro" id="IPR001207">
    <property type="entry name" value="Transposase_mutator"/>
</dbReference>
<dbReference type="Proteomes" id="UP000271554">
    <property type="component" value="Chromosome"/>
</dbReference>
<dbReference type="GO" id="GO:0003677">
    <property type="term" value="F:DNA binding"/>
    <property type="evidence" value="ECO:0007669"/>
    <property type="project" value="UniProtKB-UniRule"/>
</dbReference>
<dbReference type="PANTHER" id="PTHR33217:SF8">
    <property type="entry name" value="MUTATOR FAMILY TRANSPOSASE"/>
    <property type="match status" value="1"/>
</dbReference>
<gene>
    <name evidence="7" type="ORF">DWB77_00115</name>
</gene>
<comment type="similarity">
    <text evidence="2 6">Belongs to the transposase mutator family.</text>
</comment>
<dbReference type="PANTHER" id="PTHR33217">
    <property type="entry name" value="TRANSPOSASE FOR INSERTION SEQUENCE ELEMENT IS1081"/>
    <property type="match status" value="1"/>
</dbReference>
<protein>
    <recommendedName>
        <fullName evidence="6">Mutator family transposase</fullName>
    </recommendedName>
</protein>
<dbReference type="GO" id="GO:0006313">
    <property type="term" value="P:DNA transposition"/>
    <property type="evidence" value="ECO:0007669"/>
    <property type="project" value="UniProtKB-UniRule"/>
</dbReference>
<evidence type="ECO:0000256" key="1">
    <source>
        <dbReference type="ARBA" id="ARBA00002190"/>
    </source>
</evidence>
<keyword evidence="6" id="KW-0814">Transposable element</keyword>
<accession>A0A387HBJ7</accession>
<dbReference type="KEGG" id="shun:DWB77_00115"/>
<proteinExistence type="inferred from homology"/>
<keyword evidence="3 6" id="KW-0815">Transposition</keyword>
<evidence type="ECO:0000256" key="5">
    <source>
        <dbReference type="ARBA" id="ARBA00023172"/>
    </source>
</evidence>
<sequence length="176" mass="20141">MNKASLPDAVETVWPRTVVQTCIVHLIRNSIRYVARQDWEKVAKDLRPVYTAPSEAAATERFLEFSEKWGAKYPAVIKLWSDAWAEMVPFLSFDVEIRKVICSTNAIESVNARIRKAVRARGHFPTEAAALKCVYMALMSLDPTGKGRRRWTMRWKAPLNAFQIAFDGRLTPTDQR</sequence>
<evidence type="ECO:0000256" key="6">
    <source>
        <dbReference type="RuleBase" id="RU365089"/>
    </source>
</evidence>
<evidence type="ECO:0000313" key="7">
    <source>
        <dbReference type="EMBL" id="AYG78008.1"/>
    </source>
</evidence>
<dbReference type="Pfam" id="PF00872">
    <property type="entry name" value="Transposase_mut"/>
    <property type="match status" value="1"/>
</dbReference>
<evidence type="ECO:0000256" key="4">
    <source>
        <dbReference type="ARBA" id="ARBA00023125"/>
    </source>
</evidence>
<reference evidence="7 8" key="1">
    <citation type="submission" date="2018-10" db="EMBL/GenBank/DDBJ databases">
        <title>Relationship between Morphology and Antimicrobial Activity in Streptomyces.</title>
        <authorList>
            <person name="Kang H.J."/>
            <person name="Kim S.B."/>
        </authorList>
    </citation>
    <scope>NUCLEOTIDE SEQUENCE [LARGE SCALE GENOMIC DNA]</scope>
    <source>
        <strain evidence="7 8">BH38</strain>
    </source>
</reference>
<comment type="function">
    <text evidence="1 6">Required for the transposition of the insertion element.</text>
</comment>
<dbReference type="AlphaFoldDB" id="A0A387HBJ7"/>